<keyword evidence="2" id="KW-1185">Reference proteome</keyword>
<name>A0ACB9LQJ1_BAUVA</name>
<accession>A0ACB9LQJ1</accession>
<protein>
    <submittedName>
        <fullName evidence="1">Uncharacterized protein</fullName>
    </submittedName>
</protein>
<proteinExistence type="predicted"/>
<evidence type="ECO:0000313" key="1">
    <source>
        <dbReference type="EMBL" id="KAI4313313.1"/>
    </source>
</evidence>
<gene>
    <name evidence="1" type="ORF">L6164_026303</name>
</gene>
<comment type="caution">
    <text evidence="1">The sequence shown here is derived from an EMBL/GenBank/DDBJ whole genome shotgun (WGS) entry which is preliminary data.</text>
</comment>
<evidence type="ECO:0000313" key="2">
    <source>
        <dbReference type="Proteomes" id="UP000828941"/>
    </source>
</evidence>
<dbReference type="EMBL" id="CM039436">
    <property type="protein sequence ID" value="KAI4313313.1"/>
    <property type="molecule type" value="Genomic_DNA"/>
</dbReference>
<organism evidence="1 2">
    <name type="scientific">Bauhinia variegata</name>
    <name type="common">Purple orchid tree</name>
    <name type="synonym">Phanera variegata</name>
    <dbReference type="NCBI Taxonomy" id="167791"/>
    <lineage>
        <taxon>Eukaryota</taxon>
        <taxon>Viridiplantae</taxon>
        <taxon>Streptophyta</taxon>
        <taxon>Embryophyta</taxon>
        <taxon>Tracheophyta</taxon>
        <taxon>Spermatophyta</taxon>
        <taxon>Magnoliopsida</taxon>
        <taxon>eudicotyledons</taxon>
        <taxon>Gunneridae</taxon>
        <taxon>Pentapetalae</taxon>
        <taxon>rosids</taxon>
        <taxon>fabids</taxon>
        <taxon>Fabales</taxon>
        <taxon>Fabaceae</taxon>
        <taxon>Cercidoideae</taxon>
        <taxon>Cercideae</taxon>
        <taxon>Bauhiniinae</taxon>
        <taxon>Bauhinia</taxon>
    </lineage>
</organism>
<reference evidence="1 2" key="1">
    <citation type="journal article" date="2022" name="DNA Res.">
        <title>Chromosomal-level genome assembly of the orchid tree Bauhinia variegata (Leguminosae; Cercidoideae) supports the allotetraploid origin hypothesis of Bauhinia.</title>
        <authorList>
            <person name="Zhong Y."/>
            <person name="Chen Y."/>
            <person name="Zheng D."/>
            <person name="Pang J."/>
            <person name="Liu Y."/>
            <person name="Luo S."/>
            <person name="Meng S."/>
            <person name="Qian L."/>
            <person name="Wei D."/>
            <person name="Dai S."/>
            <person name="Zhou R."/>
        </authorList>
    </citation>
    <scope>NUCLEOTIDE SEQUENCE [LARGE SCALE GENOMIC DNA]</scope>
    <source>
        <strain evidence="1">BV-YZ2020</strain>
    </source>
</reference>
<sequence length="87" mass="9887">MPYSMFVKIDLGDPKPCDMGTQLVDRSITYPKGIVEDVQVKVEKFIFHVEFMIMDMDVGKDVPLLLGRPFLVTLEAMIDVHEGELTL</sequence>
<dbReference type="Proteomes" id="UP000828941">
    <property type="component" value="Chromosome 11"/>
</dbReference>